<dbReference type="Gene3D" id="3.40.50.2020">
    <property type="match status" value="1"/>
</dbReference>
<reference evidence="4 5" key="1">
    <citation type="submission" date="2016-03" db="EMBL/GenBank/DDBJ databases">
        <title>Genome sequence of Nesiotobacter sp. nov., a moderately halophilic alphaproteobacterium isolated from the Yellow Sea, China.</title>
        <authorList>
            <person name="Zhang G."/>
            <person name="Zhang R."/>
        </authorList>
    </citation>
    <scope>NUCLEOTIDE SEQUENCE [LARGE SCALE GENOMIC DNA]</scope>
    <source>
        <strain evidence="4 5">WB1-6</strain>
    </source>
</reference>
<comment type="caution">
    <text evidence="4">The sequence shown here is derived from an EMBL/GenBank/DDBJ whole genome shotgun (WGS) entry which is preliminary data.</text>
</comment>
<protein>
    <recommendedName>
        <fullName evidence="6">ComF family protein</fullName>
    </recommendedName>
</protein>
<dbReference type="CDD" id="cd06223">
    <property type="entry name" value="PRTases_typeI"/>
    <property type="match status" value="1"/>
</dbReference>
<dbReference type="PANTHER" id="PTHR47505:SF1">
    <property type="entry name" value="DNA UTILIZATION PROTEIN YHGH"/>
    <property type="match status" value="1"/>
</dbReference>
<dbReference type="EMBL" id="LVVZ01000010">
    <property type="protein sequence ID" value="OKL44929.1"/>
    <property type="molecule type" value="Genomic_DNA"/>
</dbReference>
<feature type="domain" description="Phosphoribosyltransferase" evidence="2">
    <location>
        <begin position="217"/>
        <end position="262"/>
    </location>
</feature>
<dbReference type="InterPro" id="IPR044005">
    <property type="entry name" value="DZR_2"/>
</dbReference>
<dbReference type="InterPro" id="IPR029057">
    <property type="entry name" value="PRTase-like"/>
</dbReference>
<evidence type="ECO:0000259" key="3">
    <source>
        <dbReference type="Pfam" id="PF18912"/>
    </source>
</evidence>
<proteinExistence type="inferred from homology"/>
<dbReference type="AlphaFoldDB" id="A0A1U7JJN0"/>
<dbReference type="STRING" id="197461.A3843_05770"/>
<keyword evidence="5" id="KW-1185">Reference proteome</keyword>
<dbReference type="SUPFAM" id="SSF53271">
    <property type="entry name" value="PRTase-like"/>
    <property type="match status" value="1"/>
</dbReference>
<dbReference type="Pfam" id="PF00156">
    <property type="entry name" value="Pribosyltran"/>
    <property type="match status" value="1"/>
</dbReference>
<evidence type="ECO:0000313" key="5">
    <source>
        <dbReference type="Proteomes" id="UP000185783"/>
    </source>
</evidence>
<dbReference type="InterPro" id="IPR051910">
    <property type="entry name" value="ComF/GntX_DNA_util-trans"/>
</dbReference>
<dbReference type="InterPro" id="IPR000836">
    <property type="entry name" value="PRTase_dom"/>
</dbReference>
<evidence type="ECO:0000259" key="2">
    <source>
        <dbReference type="Pfam" id="PF00156"/>
    </source>
</evidence>
<dbReference type="PANTHER" id="PTHR47505">
    <property type="entry name" value="DNA UTILIZATION PROTEIN YHGH"/>
    <property type="match status" value="1"/>
</dbReference>
<organism evidence="4 5">
    <name type="scientific">Pseudovibrio exalbescens</name>
    <dbReference type="NCBI Taxonomy" id="197461"/>
    <lineage>
        <taxon>Bacteria</taxon>
        <taxon>Pseudomonadati</taxon>
        <taxon>Pseudomonadota</taxon>
        <taxon>Alphaproteobacteria</taxon>
        <taxon>Hyphomicrobiales</taxon>
        <taxon>Stappiaceae</taxon>
        <taxon>Pseudovibrio</taxon>
    </lineage>
</organism>
<evidence type="ECO:0008006" key="6">
    <source>
        <dbReference type="Google" id="ProtNLM"/>
    </source>
</evidence>
<accession>A0A1U7JJN0</accession>
<sequence length="268" mass="29503">MAIDRGDYVQGLRFSLANWPQKLLDGLLRYSRAGVDFLVPPTCPSCGVCVQDSAGLCSACWGKIQFLSPPWCERLGTPLTYDLGPGALSPMAIAEPPEFDRARAAASYTGPARDVVHQFKFANRPALARVLAPMMGRSGAELLQDGVVLVPVPLHWMRLWQRTYNQAALLAQEIGRARGLDVDCLALQRVRRTTGQVGLKRDERRKNVRRAFVVAEERRFAVQGRHVVLVDDVLTTGATVEACTRALRRAGAAQVDVLVFARVVHESD</sequence>
<dbReference type="Pfam" id="PF18912">
    <property type="entry name" value="DZR_2"/>
    <property type="match status" value="1"/>
</dbReference>
<comment type="similarity">
    <text evidence="1">Belongs to the ComF/GntX family.</text>
</comment>
<evidence type="ECO:0000313" key="4">
    <source>
        <dbReference type="EMBL" id="OKL44929.1"/>
    </source>
</evidence>
<evidence type="ECO:0000256" key="1">
    <source>
        <dbReference type="ARBA" id="ARBA00008007"/>
    </source>
</evidence>
<name>A0A1U7JJN0_9HYPH</name>
<dbReference type="Proteomes" id="UP000185783">
    <property type="component" value="Unassembled WGS sequence"/>
</dbReference>
<feature type="domain" description="Double zinc ribbon" evidence="3">
    <location>
        <begin position="35"/>
        <end position="82"/>
    </location>
</feature>
<gene>
    <name evidence="4" type="ORF">A3843_05770</name>
</gene>